<evidence type="ECO:0008006" key="5">
    <source>
        <dbReference type="Google" id="ProtNLM"/>
    </source>
</evidence>
<organism evidence="3 4">
    <name type="scientific">Corynebacterium jeddahense</name>
    <dbReference type="NCBI Taxonomy" id="1414719"/>
    <lineage>
        <taxon>Bacteria</taxon>
        <taxon>Bacillati</taxon>
        <taxon>Actinomycetota</taxon>
        <taxon>Actinomycetes</taxon>
        <taxon>Mycobacteriales</taxon>
        <taxon>Corynebacteriaceae</taxon>
        <taxon>Corynebacterium</taxon>
    </lineage>
</organism>
<feature type="transmembrane region" description="Helical" evidence="2">
    <location>
        <begin position="113"/>
        <end position="132"/>
    </location>
</feature>
<reference evidence="3 4" key="1">
    <citation type="submission" date="2020-10" db="EMBL/GenBank/DDBJ databases">
        <title>Complete genome sequence of Corynebacterium jeddahense DSM 45997, type strain of Corynebacterium jeddahense.</title>
        <authorList>
            <person name="Busche T."/>
            <person name="Kalinowski J."/>
            <person name="Ruckert C."/>
        </authorList>
    </citation>
    <scope>NUCLEOTIDE SEQUENCE [LARGE SCALE GENOMIC DNA]</scope>
    <source>
        <strain evidence="3 4">DSM 45997</strain>
    </source>
</reference>
<accession>A0ABY7UGC0</accession>
<keyword evidence="2" id="KW-0812">Transmembrane</keyword>
<feature type="transmembrane region" description="Helical" evidence="2">
    <location>
        <begin position="184"/>
        <end position="206"/>
    </location>
</feature>
<feature type="transmembrane region" description="Helical" evidence="2">
    <location>
        <begin position="40"/>
        <end position="59"/>
    </location>
</feature>
<dbReference type="Proteomes" id="UP001218071">
    <property type="component" value="Chromosome"/>
</dbReference>
<proteinExistence type="predicted"/>
<feature type="transmembrane region" description="Helical" evidence="2">
    <location>
        <begin position="79"/>
        <end position="101"/>
    </location>
</feature>
<evidence type="ECO:0000256" key="1">
    <source>
        <dbReference type="SAM" id="MobiDB-lite"/>
    </source>
</evidence>
<evidence type="ECO:0000313" key="4">
    <source>
        <dbReference type="Proteomes" id="UP001218071"/>
    </source>
</evidence>
<keyword evidence="4" id="KW-1185">Reference proteome</keyword>
<sequence length="496" mass="53241">MLKNALLISFAFIGTVVGAGFASGQEAMLYFSAFGTKGMWGAVLGSVLMLIAGVTILQLGSFFQAKEHMEVLGSISSKLMGWILDIATIVTLFSIGFVMFAGAGANLNQQFGLPVWVGAVLMLALTIGFGMLDVDKVTGAIGALTPFLLVFVIVGCGWTLINANPDWSALNAAAANVDTSLPNWWISALNYTGLNVMCVVSMALVIGGNQLDTRAAGLGGLFGGLGYLVMLMLLALALLVKIDTVSGQDMPLLTLITDINPTMGLIMSLVIFGMIFATSLGMFFALGKRLARGREDKFRVIFISACVIGFVLSFVGFQQLVSTVYPILGYLGILLIVVMTLAWVRGIPKLRKEGDRRRRALELTRKKMDPAERFTKNDERELEYITAKSNVDSEELSEALEEEVAQELAEDEDSDFELEDLENPSDVVYVSYTEPVTAEEYAANPDEPWNDRTVDELIAAEEAEEAAAGEDNSLGGSTAVDASSASTTDDTGSTKL</sequence>
<feature type="transmembrane region" description="Helical" evidence="2">
    <location>
        <begin position="139"/>
        <end position="161"/>
    </location>
</feature>
<feature type="transmembrane region" description="Helical" evidence="2">
    <location>
        <begin position="262"/>
        <end position="286"/>
    </location>
</feature>
<dbReference type="EMBL" id="CP063194">
    <property type="protein sequence ID" value="WCZ37779.1"/>
    <property type="molecule type" value="Genomic_DNA"/>
</dbReference>
<feature type="region of interest" description="Disordered" evidence="1">
    <location>
        <begin position="456"/>
        <end position="496"/>
    </location>
</feature>
<protein>
    <recommendedName>
        <fullName evidence="5">Membrane protein YkvI</fullName>
    </recommendedName>
</protein>
<keyword evidence="2" id="KW-1133">Transmembrane helix</keyword>
<keyword evidence="2" id="KW-0472">Membrane</keyword>
<name>A0ABY7UGC0_9CORY</name>
<feature type="transmembrane region" description="Helical" evidence="2">
    <location>
        <begin position="218"/>
        <end position="242"/>
    </location>
</feature>
<dbReference type="InterPro" id="IPR038728">
    <property type="entry name" value="YkvI-like"/>
</dbReference>
<evidence type="ECO:0000313" key="3">
    <source>
        <dbReference type="EMBL" id="WCZ37779.1"/>
    </source>
</evidence>
<dbReference type="PANTHER" id="PTHR37814">
    <property type="entry name" value="CONSERVED MEMBRANE PROTEIN"/>
    <property type="match status" value="1"/>
</dbReference>
<feature type="transmembrane region" description="Helical" evidence="2">
    <location>
        <begin position="298"/>
        <end position="321"/>
    </location>
</feature>
<feature type="transmembrane region" description="Helical" evidence="2">
    <location>
        <begin position="327"/>
        <end position="348"/>
    </location>
</feature>
<dbReference type="RefSeq" id="WP_074432487.1">
    <property type="nucleotide sequence ID" value="NZ_CBYN010000023.1"/>
</dbReference>
<feature type="compositionally biased region" description="Low complexity" evidence="1">
    <location>
        <begin position="475"/>
        <end position="496"/>
    </location>
</feature>
<feature type="compositionally biased region" description="Acidic residues" evidence="1">
    <location>
        <begin position="458"/>
        <end position="468"/>
    </location>
</feature>
<gene>
    <name evidence="3" type="ORF">CJEDD_00750</name>
</gene>
<evidence type="ECO:0000256" key="2">
    <source>
        <dbReference type="SAM" id="Phobius"/>
    </source>
</evidence>
<dbReference type="PANTHER" id="PTHR37814:SF1">
    <property type="entry name" value="MEMBRANE PROTEIN"/>
    <property type="match status" value="1"/>
</dbReference>